<dbReference type="Proteomes" id="UP000622890">
    <property type="component" value="Unassembled WGS sequence"/>
</dbReference>
<gene>
    <name evidence="2" type="ORF">JJB74_04340</name>
</gene>
<proteinExistence type="predicted"/>
<evidence type="ECO:0000313" key="3">
    <source>
        <dbReference type="Proteomes" id="UP000622890"/>
    </source>
</evidence>
<protein>
    <recommendedName>
        <fullName evidence="4">YaiO family outer membrane beta-barrel protein</fullName>
    </recommendedName>
</protein>
<organism evidence="2 3">
    <name type="scientific">Noviherbaspirillum pedocola</name>
    <dbReference type="NCBI Taxonomy" id="2801341"/>
    <lineage>
        <taxon>Bacteria</taxon>
        <taxon>Pseudomonadati</taxon>
        <taxon>Pseudomonadota</taxon>
        <taxon>Betaproteobacteria</taxon>
        <taxon>Burkholderiales</taxon>
        <taxon>Oxalobacteraceae</taxon>
        <taxon>Noviherbaspirillum</taxon>
    </lineage>
</organism>
<reference evidence="2" key="1">
    <citation type="submission" date="2021-01" db="EMBL/GenBank/DDBJ databases">
        <title>Genome sequence of strain Noviherbaspirillum sp. DKR-6.</title>
        <authorList>
            <person name="Chaudhary D.K."/>
        </authorList>
    </citation>
    <scope>NUCLEOTIDE SEQUENCE</scope>
    <source>
        <strain evidence="2">DKR-6</strain>
    </source>
</reference>
<comment type="caution">
    <text evidence="2">The sequence shown here is derived from an EMBL/GenBank/DDBJ whole genome shotgun (WGS) entry which is preliminary data.</text>
</comment>
<evidence type="ECO:0008006" key="4">
    <source>
        <dbReference type="Google" id="ProtNLM"/>
    </source>
</evidence>
<sequence>MRYSVTWLVVWLFPAVASCADTDDKLSLKLTPSWYQSSDGNHAWDFNLRANTGPHAAWLGYYSERSGARQERTGYEYTENFRAGHVVWSAQAASGGFLGGSATLQTASPVYLIAGFGRTNLRNYYNLNFDPNDAYTIGVGTGLIPRTDLSLYEIRDDRLGTGQRVTHLYAHVDLSDTDRVSIDGTYKRGLSDDGVQVHGHGLTLTYTHRHGFLRIAHDPYANFGRATQNRFSVGLTY</sequence>
<dbReference type="AlphaFoldDB" id="A0A934SRJ2"/>
<evidence type="ECO:0000256" key="1">
    <source>
        <dbReference type="SAM" id="SignalP"/>
    </source>
</evidence>
<evidence type="ECO:0000313" key="2">
    <source>
        <dbReference type="EMBL" id="MBK4733836.1"/>
    </source>
</evidence>
<feature type="signal peptide" evidence="1">
    <location>
        <begin position="1"/>
        <end position="20"/>
    </location>
</feature>
<name>A0A934SRJ2_9BURK</name>
<accession>A0A934SRJ2</accession>
<keyword evidence="3" id="KW-1185">Reference proteome</keyword>
<dbReference type="EMBL" id="JAEPBG010000001">
    <property type="protein sequence ID" value="MBK4733836.1"/>
    <property type="molecule type" value="Genomic_DNA"/>
</dbReference>
<dbReference type="PROSITE" id="PS51257">
    <property type="entry name" value="PROKAR_LIPOPROTEIN"/>
    <property type="match status" value="1"/>
</dbReference>
<feature type="chain" id="PRO_5037412525" description="YaiO family outer membrane beta-barrel protein" evidence="1">
    <location>
        <begin position="21"/>
        <end position="237"/>
    </location>
</feature>
<dbReference type="RefSeq" id="WP_200590555.1">
    <property type="nucleotide sequence ID" value="NZ_JAEPBG010000001.1"/>
</dbReference>
<keyword evidence="1" id="KW-0732">Signal</keyword>